<dbReference type="PANTHER" id="PTHR43104">
    <property type="entry name" value="L-2-HYDROXYGLUTARATE DEHYDROGENASE, MITOCHONDRIAL"/>
    <property type="match status" value="1"/>
</dbReference>
<proteinExistence type="inferred from homology"/>
<evidence type="ECO:0000256" key="2">
    <source>
        <dbReference type="ARBA" id="ARBA00022630"/>
    </source>
</evidence>
<feature type="domain" description="FAD dependent oxidoreductase" evidence="6">
    <location>
        <begin position="6"/>
        <end position="395"/>
    </location>
</feature>
<evidence type="ECO:0000313" key="8">
    <source>
        <dbReference type="Proteomes" id="UP000240542"/>
    </source>
</evidence>
<dbReference type="Proteomes" id="UP000240542">
    <property type="component" value="Unassembled WGS sequence"/>
</dbReference>
<evidence type="ECO:0000313" key="7">
    <source>
        <dbReference type="EMBL" id="PSL00920.1"/>
    </source>
</evidence>
<evidence type="ECO:0000256" key="1">
    <source>
        <dbReference type="ARBA" id="ARBA00001974"/>
    </source>
</evidence>
<dbReference type="PANTHER" id="PTHR43104:SF2">
    <property type="entry name" value="L-2-HYDROXYGLUTARATE DEHYDROGENASE, MITOCHONDRIAL"/>
    <property type="match status" value="1"/>
</dbReference>
<dbReference type="InterPro" id="IPR006076">
    <property type="entry name" value="FAD-dep_OxRdtase"/>
</dbReference>
<reference evidence="7 8" key="1">
    <citation type="submission" date="2018-03" db="EMBL/GenBank/DDBJ databases">
        <title>Genomic Encyclopedia of Archaeal and Bacterial Type Strains, Phase II (KMG-II): from individual species to whole genera.</title>
        <authorList>
            <person name="Goeker M."/>
        </authorList>
    </citation>
    <scope>NUCLEOTIDE SEQUENCE [LARGE SCALE GENOMIC DNA]</scope>
    <source>
        <strain evidence="7 8">DSM 45312</strain>
    </source>
</reference>
<dbReference type="RefSeq" id="WP_106581089.1">
    <property type="nucleotide sequence ID" value="NZ_PYGA01000001.1"/>
</dbReference>
<keyword evidence="4" id="KW-0560">Oxidoreductase</keyword>
<sequence>MAGNRIGIIGAGIVGLALARRLSRDGAQVTVLEKEDRVAAHQTGRNSGVVHAGLYYRPGSLKARLCRSGAVRLRDYCAEHGIPYQELGKILVAANAEDAARLDGIEVRAGENGVPGVRRVGPGGLRDLEPHVAGVSGLHSPHTAVTDFAAVAAAMAEDVRLTGGRVVTGAPVVGVRQTTDSASVLTGASGRRLRWDFDSLVICAGLHSDRLAQMAGAPREPAIMPFRGQYLELAPHRRHLVRGLVYPVPDPRYPFLGVHLTRHVHGEVKAGPNAVLATAREGYRFRDFAARDLADTLRWPGMWRLARRNWTVGAREMAVAASRAAFAREARRLVPEVRAADLRPAPAGVRAQALDRAGRLLDDFAVDTSGRVSSVRNAPSPAATSSLAIADYLVDEVLELR</sequence>
<dbReference type="Gene3D" id="3.50.50.60">
    <property type="entry name" value="FAD/NAD(P)-binding domain"/>
    <property type="match status" value="1"/>
</dbReference>
<dbReference type="GO" id="GO:0005737">
    <property type="term" value="C:cytoplasm"/>
    <property type="evidence" value="ECO:0007669"/>
    <property type="project" value="TreeGrafter"/>
</dbReference>
<comment type="caution">
    <text evidence="7">The sequence shown here is derived from an EMBL/GenBank/DDBJ whole genome shotgun (WGS) entry which is preliminary data.</text>
</comment>
<dbReference type="AlphaFoldDB" id="A0A2P8DUM1"/>
<name>A0A2P8DUM1_9ACTN</name>
<keyword evidence="2" id="KW-0285">Flavoprotein</keyword>
<dbReference type="NCBIfam" id="NF008726">
    <property type="entry name" value="PRK11728.1"/>
    <property type="match status" value="1"/>
</dbReference>
<evidence type="ECO:0000259" key="6">
    <source>
        <dbReference type="Pfam" id="PF01266"/>
    </source>
</evidence>
<dbReference type="InterPro" id="IPR036188">
    <property type="entry name" value="FAD/NAD-bd_sf"/>
</dbReference>
<evidence type="ECO:0000256" key="3">
    <source>
        <dbReference type="ARBA" id="ARBA00022827"/>
    </source>
</evidence>
<accession>A0A2P8DUM1</accession>
<dbReference type="EMBL" id="PYGA01000001">
    <property type="protein sequence ID" value="PSL00920.1"/>
    <property type="molecule type" value="Genomic_DNA"/>
</dbReference>
<evidence type="ECO:0000256" key="5">
    <source>
        <dbReference type="ARBA" id="ARBA00037941"/>
    </source>
</evidence>
<dbReference type="PRINTS" id="PR00411">
    <property type="entry name" value="PNDRDTASEI"/>
</dbReference>
<dbReference type="Pfam" id="PF01266">
    <property type="entry name" value="DAO"/>
    <property type="match status" value="1"/>
</dbReference>
<dbReference type="SUPFAM" id="SSF51905">
    <property type="entry name" value="FAD/NAD(P)-binding domain"/>
    <property type="match status" value="1"/>
</dbReference>
<keyword evidence="3" id="KW-0274">FAD</keyword>
<evidence type="ECO:0000256" key="4">
    <source>
        <dbReference type="ARBA" id="ARBA00023002"/>
    </source>
</evidence>
<dbReference type="Gene3D" id="3.30.9.10">
    <property type="entry name" value="D-Amino Acid Oxidase, subunit A, domain 2"/>
    <property type="match status" value="1"/>
</dbReference>
<organism evidence="7 8">
    <name type="scientific">Murinocardiopsis flavida</name>
    <dbReference type="NCBI Taxonomy" id="645275"/>
    <lineage>
        <taxon>Bacteria</taxon>
        <taxon>Bacillati</taxon>
        <taxon>Actinomycetota</taxon>
        <taxon>Actinomycetes</taxon>
        <taxon>Streptosporangiales</taxon>
        <taxon>Nocardiopsidaceae</taxon>
        <taxon>Murinocardiopsis</taxon>
    </lineage>
</organism>
<gene>
    <name evidence="7" type="ORF">CLV63_101399</name>
</gene>
<keyword evidence="8" id="KW-1185">Reference proteome</keyword>
<comment type="cofactor">
    <cofactor evidence="1">
        <name>FAD</name>
        <dbReference type="ChEBI" id="CHEBI:57692"/>
    </cofactor>
</comment>
<dbReference type="OrthoDB" id="9801699at2"/>
<comment type="similarity">
    <text evidence="5">Belongs to the L2HGDH family.</text>
</comment>
<dbReference type="GO" id="GO:0047545">
    <property type="term" value="F:(S)-2-hydroxyglutarate dehydrogenase activity"/>
    <property type="evidence" value="ECO:0007669"/>
    <property type="project" value="TreeGrafter"/>
</dbReference>
<protein>
    <submittedName>
        <fullName evidence="7">L-2-hydroxyglutarate oxidase LhgO</fullName>
    </submittedName>
</protein>